<evidence type="ECO:0000256" key="2">
    <source>
        <dbReference type="SAM" id="MobiDB-lite"/>
    </source>
</evidence>
<reference evidence="7" key="1">
    <citation type="journal article" date="2019" name="Int. J. Syst. Evol. Microbiol.">
        <title>The Global Catalogue of Microorganisms (GCM) 10K type strain sequencing project: providing services to taxonomists for standard genome sequencing and annotation.</title>
        <authorList>
            <consortium name="The Broad Institute Genomics Platform"/>
            <consortium name="The Broad Institute Genome Sequencing Center for Infectious Disease"/>
            <person name="Wu L."/>
            <person name="Ma J."/>
        </authorList>
    </citation>
    <scope>NUCLEOTIDE SEQUENCE [LARGE SCALE GENOMIC DNA]</scope>
    <source>
        <strain evidence="7">TISTR 1571</strain>
    </source>
</reference>
<evidence type="ECO:0000313" key="6">
    <source>
        <dbReference type="EMBL" id="MFD2639329.1"/>
    </source>
</evidence>
<keyword evidence="4" id="KW-0732">Signal</keyword>
<feature type="signal peptide" evidence="4">
    <location>
        <begin position="1"/>
        <end position="18"/>
    </location>
</feature>
<name>A0ABW5QBN6_9BACI</name>
<feature type="chain" id="PRO_5047423585" evidence="4">
    <location>
        <begin position="19"/>
        <end position="303"/>
    </location>
</feature>
<keyword evidence="3" id="KW-0812">Transmembrane</keyword>
<protein>
    <submittedName>
        <fullName evidence="6">DUF4349 domain-containing protein</fullName>
    </submittedName>
</protein>
<evidence type="ECO:0000256" key="3">
    <source>
        <dbReference type="SAM" id="Phobius"/>
    </source>
</evidence>
<keyword evidence="1" id="KW-0175">Coiled coil</keyword>
<evidence type="ECO:0000259" key="5">
    <source>
        <dbReference type="Pfam" id="PF14257"/>
    </source>
</evidence>
<evidence type="ECO:0000313" key="7">
    <source>
        <dbReference type="Proteomes" id="UP001597452"/>
    </source>
</evidence>
<keyword evidence="3" id="KW-0472">Membrane</keyword>
<sequence length="303" mass="34237">MKKWVVFLSLCLMMGLYACSNDSANESSEGEAEYDMAEESSQSKEGFSQNNQSEQSTEEVADESEEKSATDFDSTQQMIIYKGNIEVEVKDFGSMASRIKQELDQIGGYIVESNQYLQGEHKKKEGYMVVRVPQDHFDSFMSGLETDSSKILSRSQQSEDVSEEYVDLVSRLKAKEAVETRLLQFMEGAEKTEDLLRISDDLSKVQEEIEQIKGRMNYLENHVAFSTIHINITERKVNVPNVQSQEDLNTLAKAKQLFMNTVNFLLSVASSLLVLIVGLSPVLIPLLIIGVIIFIKLKRQKTN</sequence>
<evidence type="ECO:0000256" key="1">
    <source>
        <dbReference type="SAM" id="Coils"/>
    </source>
</evidence>
<accession>A0ABW5QBN6</accession>
<feature type="compositionally biased region" description="Acidic residues" evidence="2">
    <location>
        <begin position="28"/>
        <end position="38"/>
    </location>
</feature>
<dbReference type="Proteomes" id="UP001597452">
    <property type="component" value="Unassembled WGS sequence"/>
</dbReference>
<feature type="transmembrane region" description="Helical" evidence="3">
    <location>
        <begin position="264"/>
        <end position="295"/>
    </location>
</feature>
<dbReference type="RefSeq" id="WP_377329197.1">
    <property type="nucleotide sequence ID" value="NZ_JBHUMZ010000023.1"/>
</dbReference>
<feature type="domain" description="DUF4349" evidence="5">
    <location>
        <begin position="77"/>
        <end position="293"/>
    </location>
</feature>
<feature type="compositionally biased region" description="Acidic residues" evidence="2">
    <location>
        <begin position="56"/>
        <end position="65"/>
    </location>
</feature>
<keyword evidence="3" id="KW-1133">Transmembrane helix</keyword>
<proteinExistence type="predicted"/>
<dbReference type="InterPro" id="IPR025645">
    <property type="entry name" value="DUF4349"/>
</dbReference>
<dbReference type="EMBL" id="JBHUMZ010000023">
    <property type="protein sequence ID" value="MFD2639329.1"/>
    <property type="molecule type" value="Genomic_DNA"/>
</dbReference>
<organism evidence="6 7">
    <name type="scientific">Piscibacillus salipiscarius</name>
    <dbReference type="NCBI Taxonomy" id="299480"/>
    <lineage>
        <taxon>Bacteria</taxon>
        <taxon>Bacillati</taxon>
        <taxon>Bacillota</taxon>
        <taxon>Bacilli</taxon>
        <taxon>Bacillales</taxon>
        <taxon>Bacillaceae</taxon>
        <taxon>Piscibacillus</taxon>
    </lineage>
</organism>
<dbReference type="Pfam" id="PF14257">
    <property type="entry name" value="DUF4349"/>
    <property type="match status" value="1"/>
</dbReference>
<dbReference type="PROSITE" id="PS51257">
    <property type="entry name" value="PROKAR_LIPOPROTEIN"/>
    <property type="match status" value="1"/>
</dbReference>
<comment type="caution">
    <text evidence="6">The sequence shown here is derived from an EMBL/GenBank/DDBJ whole genome shotgun (WGS) entry which is preliminary data.</text>
</comment>
<keyword evidence="7" id="KW-1185">Reference proteome</keyword>
<evidence type="ECO:0000256" key="4">
    <source>
        <dbReference type="SAM" id="SignalP"/>
    </source>
</evidence>
<gene>
    <name evidence="6" type="ORF">ACFSW4_10665</name>
</gene>
<feature type="region of interest" description="Disordered" evidence="2">
    <location>
        <begin position="24"/>
        <end position="73"/>
    </location>
</feature>
<feature type="coiled-coil region" evidence="1">
    <location>
        <begin position="195"/>
        <end position="222"/>
    </location>
</feature>
<feature type="compositionally biased region" description="Polar residues" evidence="2">
    <location>
        <begin position="39"/>
        <end position="55"/>
    </location>
</feature>